<name>A0AAW2ZQW4_9EUKA</name>
<keyword evidence="2" id="KW-1185">Reference proteome</keyword>
<protein>
    <submittedName>
        <fullName evidence="1">Developmentally-regulated protein</fullName>
    </submittedName>
</protein>
<organism evidence="1 2">
    <name type="scientific">Acrasis kona</name>
    <dbReference type="NCBI Taxonomy" id="1008807"/>
    <lineage>
        <taxon>Eukaryota</taxon>
        <taxon>Discoba</taxon>
        <taxon>Heterolobosea</taxon>
        <taxon>Tetramitia</taxon>
        <taxon>Eutetramitia</taxon>
        <taxon>Acrasidae</taxon>
        <taxon>Acrasis</taxon>
    </lineage>
</organism>
<evidence type="ECO:0000313" key="1">
    <source>
        <dbReference type="EMBL" id="KAL0491599.1"/>
    </source>
</evidence>
<sequence>MSQPDNDSEQVDLQASKQVYEDAGKELERKKRKFAGEYKTEKCVLCQEMITEREAYSHTKLCLDDYELVFQLGSYSPNAKEAILQSASQLQISIRRGRPSHLCQVTMTKLMLR</sequence>
<dbReference type="EMBL" id="JAOPGA020001828">
    <property type="protein sequence ID" value="KAL0491599.1"/>
    <property type="molecule type" value="Genomic_DNA"/>
</dbReference>
<dbReference type="AlphaFoldDB" id="A0AAW2ZQW4"/>
<evidence type="ECO:0000313" key="2">
    <source>
        <dbReference type="Proteomes" id="UP001431209"/>
    </source>
</evidence>
<proteinExistence type="predicted"/>
<comment type="caution">
    <text evidence="1">The sequence shown here is derived from an EMBL/GenBank/DDBJ whole genome shotgun (WGS) entry which is preliminary data.</text>
</comment>
<gene>
    <name evidence="1" type="ORF">AKO1_000166</name>
</gene>
<reference evidence="1 2" key="1">
    <citation type="submission" date="2024-03" db="EMBL/GenBank/DDBJ databases">
        <title>The Acrasis kona genome and developmental transcriptomes reveal deep origins of eukaryotic multicellular pathways.</title>
        <authorList>
            <person name="Sheikh S."/>
            <person name="Fu C.-J."/>
            <person name="Brown M.W."/>
            <person name="Baldauf S.L."/>
        </authorList>
    </citation>
    <scope>NUCLEOTIDE SEQUENCE [LARGE SCALE GENOMIC DNA]</scope>
    <source>
        <strain evidence="1 2">ATCC MYA-3509</strain>
    </source>
</reference>
<accession>A0AAW2ZQW4</accession>
<dbReference type="Proteomes" id="UP001431209">
    <property type="component" value="Unassembled WGS sequence"/>
</dbReference>